<keyword evidence="20" id="KW-1185">Reference proteome</keyword>
<organism evidence="19 20">
    <name type="scientific">Actinotalea fermentans</name>
    <dbReference type="NCBI Taxonomy" id="43671"/>
    <lineage>
        <taxon>Bacteria</taxon>
        <taxon>Bacillati</taxon>
        <taxon>Actinomycetota</taxon>
        <taxon>Actinomycetes</taxon>
        <taxon>Micrococcales</taxon>
        <taxon>Cellulomonadaceae</taxon>
        <taxon>Actinotalea</taxon>
    </lineage>
</organism>
<comment type="pathway">
    <text evidence="3">Amino-acid biosynthesis; L-valine biosynthesis; L-valine from pyruvate: step 4/4.</text>
</comment>
<feature type="region of interest" description="Disordered" evidence="18">
    <location>
        <begin position="1"/>
        <end position="27"/>
    </location>
</feature>
<evidence type="ECO:0000256" key="1">
    <source>
        <dbReference type="ARBA" id="ARBA00001933"/>
    </source>
</evidence>
<dbReference type="PROSITE" id="PS00770">
    <property type="entry name" value="AA_TRANSFER_CLASS_4"/>
    <property type="match status" value="1"/>
</dbReference>
<evidence type="ECO:0000313" key="19">
    <source>
        <dbReference type="EMBL" id="GEN78434.1"/>
    </source>
</evidence>
<evidence type="ECO:0000256" key="16">
    <source>
        <dbReference type="RuleBase" id="RU004516"/>
    </source>
</evidence>
<proteinExistence type="inferred from homology"/>
<dbReference type="PIRSF" id="PIRSF006468">
    <property type="entry name" value="BCAT1"/>
    <property type="match status" value="1"/>
</dbReference>
<dbReference type="PANTHER" id="PTHR11825:SF44">
    <property type="entry name" value="BRANCHED-CHAIN-AMINO-ACID AMINOTRANSFERASE"/>
    <property type="match status" value="1"/>
</dbReference>
<dbReference type="Gene3D" id="3.20.10.10">
    <property type="entry name" value="D-amino Acid Aminotransferase, subunit A, domain 2"/>
    <property type="match status" value="1"/>
</dbReference>
<keyword evidence="8 17" id="KW-0808">Transferase</keyword>
<dbReference type="InterPro" id="IPR043131">
    <property type="entry name" value="BCAT-like_N"/>
</dbReference>
<evidence type="ECO:0000256" key="6">
    <source>
        <dbReference type="ARBA" id="ARBA00022576"/>
    </source>
</evidence>
<comment type="caution">
    <text evidence="19">The sequence shown here is derived from an EMBL/GenBank/DDBJ whole genome shotgun (WGS) entry which is preliminary data.</text>
</comment>
<dbReference type="GO" id="GO:0052655">
    <property type="term" value="F:L-valine-2-oxoglutarate transaminase activity"/>
    <property type="evidence" value="ECO:0007669"/>
    <property type="project" value="RHEA"/>
</dbReference>
<dbReference type="GO" id="GO:0052656">
    <property type="term" value="F:L-isoleucine-2-oxoglutarate transaminase activity"/>
    <property type="evidence" value="ECO:0007669"/>
    <property type="project" value="RHEA"/>
</dbReference>
<accession>A0A511YTB2</accession>
<comment type="pathway">
    <text evidence="4">Amino-acid biosynthesis; L-leucine biosynthesis; L-leucine from 3-methyl-2-oxobutanoate: step 4/4.</text>
</comment>
<comment type="similarity">
    <text evidence="5 15">Belongs to the class-IV pyridoxal-phosphate-dependent aminotransferase family.</text>
</comment>
<dbReference type="Gene3D" id="3.30.470.10">
    <property type="match status" value="1"/>
</dbReference>
<evidence type="ECO:0000256" key="2">
    <source>
        <dbReference type="ARBA" id="ARBA00004824"/>
    </source>
</evidence>
<dbReference type="NCBIfam" id="TIGR01123">
    <property type="entry name" value="ilvE_II"/>
    <property type="match status" value="1"/>
</dbReference>
<keyword evidence="6 17" id="KW-0032">Aminotransferase</keyword>
<evidence type="ECO:0000256" key="3">
    <source>
        <dbReference type="ARBA" id="ARBA00004931"/>
    </source>
</evidence>
<keyword evidence="10 17" id="KW-0100">Branched-chain amino acid biosynthesis</keyword>
<dbReference type="InterPro" id="IPR018300">
    <property type="entry name" value="Aminotrans_IV_CS"/>
</dbReference>
<evidence type="ECO:0000256" key="4">
    <source>
        <dbReference type="ARBA" id="ARBA00005072"/>
    </source>
</evidence>
<dbReference type="UniPathway" id="UPA00047">
    <property type="reaction ID" value="UER00058"/>
</dbReference>
<evidence type="ECO:0000256" key="10">
    <source>
        <dbReference type="ARBA" id="ARBA00023304"/>
    </source>
</evidence>
<dbReference type="EMBL" id="BJYK01000001">
    <property type="protein sequence ID" value="GEN78434.1"/>
    <property type="molecule type" value="Genomic_DNA"/>
</dbReference>
<evidence type="ECO:0000256" key="11">
    <source>
        <dbReference type="ARBA" id="ARBA00048212"/>
    </source>
</evidence>
<evidence type="ECO:0000256" key="18">
    <source>
        <dbReference type="SAM" id="MobiDB-lite"/>
    </source>
</evidence>
<dbReference type="SUPFAM" id="SSF56752">
    <property type="entry name" value="D-aminoacid aminotransferase-like PLP-dependent enzymes"/>
    <property type="match status" value="1"/>
</dbReference>
<evidence type="ECO:0000313" key="20">
    <source>
        <dbReference type="Proteomes" id="UP000321484"/>
    </source>
</evidence>
<evidence type="ECO:0000256" key="5">
    <source>
        <dbReference type="ARBA" id="ARBA00009320"/>
    </source>
</evidence>
<gene>
    <name evidence="19" type="primary">ilvE_2</name>
    <name evidence="19" type="ORF">AFE02nite_01680</name>
</gene>
<dbReference type="InterPro" id="IPR036038">
    <property type="entry name" value="Aminotransferase-like"/>
</dbReference>
<dbReference type="InterPro" id="IPR001544">
    <property type="entry name" value="Aminotrans_IV"/>
</dbReference>
<dbReference type="InterPro" id="IPR033939">
    <property type="entry name" value="BCAT_family"/>
</dbReference>
<comment type="cofactor">
    <cofactor evidence="1 16">
        <name>pyridoxal 5'-phosphate</name>
        <dbReference type="ChEBI" id="CHEBI:597326"/>
    </cofactor>
</comment>
<comment type="catalytic activity">
    <reaction evidence="13 17">
        <text>L-leucine + 2-oxoglutarate = 4-methyl-2-oxopentanoate + L-glutamate</text>
        <dbReference type="Rhea" id="RHEA:18321"/>
        <dbReference type="ChEBI" id="CHEBI:16810"/>
        <dbReference type="ChEBI" id="CHEBI:17865"/>
        <dbReference type="ChEBI" id="CHEBI:29985"/>
        <dbReference type="ChEBI" id="CHEBI:57427"/>
        <dbReference type="EC" id="2.6.1.42"/>
    </reaction>
</comment>
<evidence type="ECO:0000256" key="9">
    <source>
        <dbReference type="ARBA" id="ARBA00022898"/>
    </source>
</evidence>
<dbReference type="EC" id="2.6.1.42" evidence="17"/>
<comment type="catalytic activity">
    <reaction evidence="11 17">
        <text>L-valine + 2-oxoglutarate = 3-methyl-2-oxobutanoate + L-glutamate</text>
        <dbReference type="Rhea" id="RHEA:24813"/>
        <dbReference type="ChEBI" id="CHEBI:11851"/>
        <dbReference type="ChEBI" id="CHEBI:16810"/>
        <dbReference type="ChEBI" id="CHEBI:29985"/>
        <dbReference type="ChEBI" id="CHEBI:57762"/>
        <dbReference type="EC" id="2.6.1.42"/>
    </reaction>
</comment>
<evidence type="ECO:0000256" key="17">
    <source>
        <dbReference type="RuleBase" id="RU004517"/>
    </source>
</evidence>
<dbReference type="PANTHER" id="PTHR11825">
    <property type="entry name" value="SUBGROUP IIII AMINOTRANSFERASE"/>
    <property type="match status" value="1"/>
</dbReference>
<dbReference type="GO" id="GO:0009099">
    <property type="term" value="P:L-valine biosynthetic process"/>
    <property type="evidence" value="ECO:0007669"/>
    <property type="project" value="UniProtKB-UniPathway"/>
</dbReference>
<dbReference type="InterPro" id="IPR043132">
    <property type="entry name" value="BCAT-like_C"/>
</dbReference>
<evidence type="ECO:0000256" key="12">
    <source>
        <dbReference type="ARBA" id="ARBA00048798"/>
    </source>
</evidence>
<keyword evidence="9 16" id="KW-0663">Pyridoxal phosphate</keyword>
<dbReference type="GO" id="GO:0009098">
    <property type="term" value="P:L-leucine biosynthetic process"/>
    <property type="evidence" value="ECO:0007669"/>
    <property type="project" value="UniProtKB-UniPathway"/>
</dbReference>
<feature type="modified residue" description="N6-(pyridoxal phosphate)lysine" evidence="14">
    <location>
        <position position="222"/>
    </location>
</feature>
<dbReference type="GO" id="GO:0009097">
    <property type="term" value="P:isoleucine biosynthetic process"/>
    <property type="evidence" value="ECO:0007669"/>
    <property type="project" value="UniProtKB-UniPathway"/>
</dbReference>
<dbReference type="AlphaFoldDB" id="A0A511YTB2"/>
<evidence type="ECO:0000256" key="13">
    <source>
        <dbReference type="ARBA" id="ARBA00049229"/>
    </source>
</evidence>
<dbReference type="NCBIfam" id="NF009897">
    <property type="entry name" value="PRK13357.1"/>
    <property type="match status" value="1"/>
</dbReference>
<sequence>MAPRGASVRDEGNEMSTTARETTADAFERRLSTTPRSAQERDALIAQPAFGTVFTDHMARVSWSADGGWGDRRVEPYGPLLLDPAAAVLHYGQEIFEGLKAYKHADGSVWTFRPWANAARFAQSARRLALPELPAEDFLGSIEALVAVDLDWVPGADETSLYLRPFMFASEAFLGVRPARGVDYLLIASPVGPYFAGGVKPVSIWVSQDYNRSGPGGTGAAKCGGNYAASLLPQQEAYARGCEQVCFLDAATGTQLEELGGMNVFVVHADGHVETPALTGSILEGVTRSSIITLLREEGRDVVEGTVRLDDLRAGLSAGSVAEVFACGTAAVVTPIGRLAGTEFDLTVADGATGPVTAAVRSRLTDIQYGRADDPHGWMYHLA</sequence>
<dbReference type="CDD" id="cd01557">
    <property type="entry name" value="BCAT_beta_family"/>
    <property type="match status" value="1"/>
</dbReference>
<evidence type="ECO:0000256" key="15">
    <source>
        <dbReference type="RuleBase" id="RU004106"/>
    </source>
</evidence>
<dbReference type="UniPathway" id="UPA00049">
    <property type="reaction ID" value="UER00062"/>
</dbReference>
<reference evidence="19 20" key="1">
    <citation type="submission" date="2019-07" db="EMBL/GenBank/DDBJ databases">
        <title>Whole genome shotgun sequence of Actinotalea fermentans NBRC 105374.</title>
        <authorList>
            <person name="Hosoyama A."/>
            <person name="Uohara A."/>
            <person name="Ohji S."/>
            <person name="Ichikawa N."/>
        </authorList>
    </citation>
    <scope>NUCLEOTIDE SEQUENCE [LARGE SCALE GENOMIC DNA]</scope>
    <source>
        <strain evidence="19 20">NBRC 105374</strain>
    </source>
</reference>
<name>A0A511YTB2_9CELL</name>
<dbReference type="GO" id="GO:0052654">
    <property type="term" value="F:L-leucine-2-oxoglutarate transaminase activity"/>
    <property type="evidence" value="ECO:0007669"/>
    <property type="project" value="RHEA"/>
</dbReference>
<comment type="pathway">
    <text evidence="2">Amino-acid biosynthesis; L-isoleucine biosynthesis; L-isoleucine from 2-oxobutanoate: step 4/4.</text>
</comment>
<dbReference type="InterPro" id="IPR005786">
    <property type="entry name" value="B_amino_transII"/>
</dbReference>
<evidence type="ECO:0000256" key="7">
    <source>
        <dbReference type="ARBA" id="ARBA00022605"/>
    </source>
</evidence>
<dbReference type="UniPathway" id="UPA00048">
    <property type="reaction ID" value="UER00073"/>
</dbReference>
<keyword evidence="7 17" id="KW-0028">Amino-acid biosynthesis</keyword>
<evidence type="ECO:0000256" key="14">
    <source>
        <dbReference type="PIRSR" id="PIRSR006468-1"/>
    </source>
</evidence>
<dbReference type="Pfam" id="PF01063">
    <property type="entry name" value="Aminotran_4"/>
    <property type="match status" value="1"/>
</dbReference>
<comment type="catalytic activity">
    <reaction evidence="12 17">
        <text>L-isoleucine + 2-oxoglutarate = (S)-3-methyl-2-oxopentanoate + L-glutamate</text>
        <dbReference type="Rhea" id="RHEA:24801"/>
        <dbReference type="ChEBI" id="CHEBI:16810"/>
        <dbReference type="ChEBI" id="CHEBI:29985"/>
        <dbReference type="ChEBI" id="CHEBI:35146"/>
        <dbReference type="ChEBI" id="CHEBI:58045"/>
        <dbReference type="EC" id="2.6.1.42"/>
    </reaction>
</comment>
<dbReference type="Proteomes" id="UP000321484">
    <property type="component" value="Unassembled WGS sequence"/>
</dbReference>
<evidence type="ECO:0000256" key="8">
    <source>
        <dbReference type="ARBA" id="ARBA00022679"/>
    </source>
</evidence>
<protein>
    <recommendedName>
        <fullName evidence="17">Branched-chain-amino-acid aminotransferase</fullName>
        <ecNumber evidence="17">2.6.1.42</ecNumber>
    </recommendedName>
</protein>